<evidence type="ECO:0000256" key="4">
    <source>
        <dbReference type="ARBA" id="ARBA00023125"/>
    </source>
</evidence>
<dbReference type="OrthoDB" id="76676at2759"/>
<protein>
    <recommendedName>
        <fullName evidence="8">Transcription initiation factor IIF subunit alpha</fullName>
    </recommendedName>
</protein>
<feature type="compositionally biased region" description="Acidic residues" evidence="9">
    <location>
        <begin position="267"/>
        <end position="282"/>
    </location>
</feature>
<comment type="similarity">
    <text evidence="2 8">Belongs to the TFIIF alpha subunit family.</text>
</comment>
<feature type="compositionally biased region" description="Basic residues" evidence="9">
    <location>
        <begin position="249"/>
        <end position="262"/>
    </location>
</feature>
<feature type="region of interest" description="Disordered" evidence="9">
    <location>
        <begin position="1"/>
        <end position="21"/>
    </location>
</feature>
<evidence type="ECO:0000256" key="9">
    <source>
        <dbReference type="SAM" id="MobiDB-lite"/>
    </source>
</evidence>
<feature type="compositionally biased region" description="Low complexity" evidence="9">
    <location>
        <begin position="429"/>
        <end position="452"/>
    </location>
</feature>
<keyword evidence="11" id="KW-1185">Reference proteome</keyword>
<comment type="caution">
    <text evidence="10">The sequence shown here is derived from an EMBL/GenBank/DDBJ whole genome shotgun (WGS) entry which is preliminary data.</text>
</comment>
<feature type="compositionally biased region" description="Acidic residues" evidence="9">
    <location>
        <begin position="233"/>
        <end position="243"/>
    </location>
</feature>
<dbReference type="GO" id="GO:0016251">
    <property type="term" value="F:RNA polymerase II general transcription initiation factor activity"/>
    <property type="evidence" value="ECO:0007669"/>
    <property type="project" value="TreeGrafter"/>
</dbReference>
<evidence type="ECO:0000256" key="2">
    <source>
        <dbReference type="ARBA" id="ARBA00005249"/>
    </source>
</evidence>
<feature type="compositionally biased region" description="Low complexity" evidence="9">
    <location>
        <begin position="1"/>
        <end position="14"/>
    </location>
</feature>
<keyword evidence="4 8" id="KW-0238">DNA-binding</keyword>
<dbReference type="PANTHER" id="PTHR13011:SF0">
    <property type="entry name" value="GENERAL TRANSCRIPTION FACTOR IIF SUBUNIT 1"/>
    <property type="match status" value="1"/>
</dbReference>
<dbReference type="GO" id="GO:0003677">
    <property type="term" value="F:DNA binding"/>
    <property type="evidence" value="ECO:0007669"/>
    <property type="project" value="UniProtKB-KW"/>
</dbReference>
<organism evidence="10 11">
    <name type="scientific">Owenia fusiformis</name>
    <name type="common">Polychaete worm</name>
    <dbReference type="NCBI Taxonomy" id="6347"/>
    <lineage>
        <taxon>Eukaryota</taxon>
        <taxon>Metazoa</taxon>
        <taxon>Spiralia</taxon>
        <taxon>Lophotrochozoa</taxon>
        <taxon>Annelida</taxon>
        <taxon>Polychaeta</taxon>
        <taxon>Sedentaria</taxon>
        <taxon>Canalipalpata</taxon>
        <taxon>Sabellida</taxon>
        <taxon>Oweniida</taxon>
        <taxon>Oweniidae</taxon>
        <taxon>Owenia</taxon>
    </lineage>
</organism>
<feature type="compositionally biased region" description="Acidic residues" evidence="9">
    <location>
        <begin position="322"/>
        <end position="343"/>
    </location>
</feature>
<proteinExistence type="inferred from homology"/>
<accession>A0A8J1UDE2</accession>
<gene>
    <name evidence="10" type="ORF">OFUS_LOCUS1044</name>
</gene>
<evidence type="ECO:0000256" key="7">
    <source>
        <dbReference type="ARBA" id="ARBA00025232"/>
    </source>
</evidence>
<dbReference type="GO" id="GO:0032968">
    <property type="term" value="P:positive regulation of transcription elongation by RNA polymerase II"/>
    <property type="evidence" value="ECO:0007669"/>
    <property type="project" value="InterPro"/>
</dbReference>
<dbReference type="EMBL" id="CAIIXF020000001">
    <property type="protein sequence ID" value="CAH1773447.1"/>
    <property type="molecule type" value="Genomic_DNA"/>
</dbReference>
<evidence type="ECO:0000256" key="5">
    <source>
        <dbReference type="ARBA" id="ARBA00023163"/>
    </source>
</evidence>
<dbReference type="SUPFAM" id="SSF50916">
    <property type="entry name" value="Rap30/74 interaction domains"/>
    <property type="match status" value="1"/>
</dbReference>
<evidence type="ECO:0000313" key="10">
    <source>
        <dbReference type="EMBL" id="CAH1773447.1"/>
    </source>
</evidence>
<dbReference type="AlphaFoldDB" id="A0A8J1UDE2"/>
<feature type="compositionally biased region" description="Polar residues" evidence="9">
    <location>
        <begin position="453"/>
        <end position="462"/>
    </location>
</feature>
<evidence type="ECO:0000256" key="3">
    <source>
        <dbReference type="ARBA" id="ARBA00023015"/>
    </source>
</evidence>
<evidence type="ECO:0000256" key="1">
    <source>
        <dbReference type="ARBA" id="ARBA00004123"/>
    </source>
</evidence>
<comment type="function">
    <text evidence="7 8">TFIIF is a general transcription initiation factor that binds to RNA polymerase II and helps to recruit it to the initiation complex in collaboration with TFIIB. It promotes transcription elongation.</text>
</comment>
<dbReference type="Pfam" id="PF05793">
    <property type="entry name" value="TFIIF_alpha"/>
    <property type="match status" value="1"/>
</dbReference>
<dbReference type="InterPro" id="IPR008851">
    <property type="entry name" value="TFIIF-alpha"/>
</dbReference>
<evidence type="ECO:0000256" key="6">
    <source>
        <dbReference type="ARBA" id="ARBA00023242"/>
    </source>
</evidence>
<evidence type="ECO:0000313" key="11">
    <source>
        <dbReference type="Proteomes" id="UP000749559"/>
    </source>
</evidence>
<evidence type="ECO:0000256" key="8">
    <source>
        <dbReference type="RuleBase" id="RU366044"/>
    </source>
</evidence>
<dbReference type="InterPro" id="IPR036390">
    <property type="entry name" value="WH_DNA-bd_sf"/>
</dbReference>
<reference evidence="10" key="1">
    <citation type="submission" date="2022-03" db="EMBL/GenBank/DDBJ databases">
        <authorList>
            <person name="Martin C."/>
        </authorList>
    </citation>
    <scope>NUCLEOTIDE SEQUENCE</scope>
</reference>
<dbReference type="SUPFAM" id="SSF46785">
    <property type="entry name" value="Winged helix' DNA-binding domain"/>
    <property type="match status" value="1"/>
</dbReference>
<dbReference type="InterPro" id="IPR011039">
    <property type="entry name" value="TFIIF_interaction"/>
</dbReference>
<dbReference type="GO" id="GO:0001096">
    <property type="term" value="F:TFIIF-class transcription factor complex binding"/>
    <property type="evidence" value="ECO:0007669"/>
    <property type="project" value="TreeGrafter"/>
</dbReference>
<dbReference type="PANTHER" id="PTHR13011">
    <property type="entry name" value="TFIIF-ALPHA"/>
    <property type="match status" value="1"/>
</dbReference>
<feature type="compositionally biased region" description="Basic and acidic residues" evidence="9">
    <location>
        <begin position="344"/>
        <end position="358"/>
    </location>
</feature>
<keyword evidence="5 8" id="KW-0804">Transcription</keyword>
<feature type="region of interest" description="Disordered" evidence="9">
    <location>
        <begin position="220"/>
        <end position="466"/>
    </location>
</feature>
<keyword evidence="6 8" id="KW-0539">Nucleus</keyword>
<dbReference type="Proteomes" id="UP000749559">
    <property type="component" value="Unassembled WGS sequence"/>
</dbReference>
<dbReference type="GO" id="GO:0006367">
    <property type="term" value="P:transcription initiation at RNA polymerase II promoter"/>
    <property type="evidence" value="ECO:0007669"/>
    <property type="project" value="InterPro"/>
</dbReference>
<sequence length="528" mass="58908">MASQQAAATAGSSSNPPAQEFIVRLGRETKSDKFSVLKFAENLKVDFTKTSNVKLERQNNFREFKQANDMEAMPKFGAGSEYGREQKDEARRRKYGIIRKKYNPDAQPWLLKNGSGKTAKKYKGSREGGISDNASYYIFTQCPDGAFEAHPVDEWYNFTPIIKYKYLDADEAEEAFNKRDKTLNYFNIMLKKRLKDDDGADEADEEEKKMKGKGKKSDFCLTDLDDGVPLSGDDLDMDDSDDEGAPKSKDKKKKIKARKNAKHTADDEAVEESDEGDFDEREVDYMTSGSSSDEDDLKEEDKKKYDETGVVDEDGLRKLNESDESEEEEEEKDKDNDEDNEKDESEKGEKKSDKKASDTESSGSSSDSESEPESGFAKALFMQNRKKKSGGSKESSRSNTPVPSADNEDKKGKKRKAGRDSPVTKKARPSTPTPTSTVATSAITTAATTVPSKISTTPTPSDGISEEAVRRYLMRKPMTVVDLVKKFKSKNPGLNNDDMGKAIVQILKKVNPEKSKHQGKLYLSLKAT</sequence>
<keyword evidence="3 8" id="KW-0805">Transcription regulation</keyword>
<dbReference type="GO" id="GO:0005674">
    <property type="term" value="C:transcription factor TFIIF complex"/>
    <property type="evidence" value="ECO:0007669"/>
    <property type="project" value="TreeGrafter"/>
</dbReference>
<comment type="subcellular location">
    <subcellularLocation>
        <location evidence="1 8">Nucleus</location>
    </subcellularLocation>
</comment>
<dbReference type="InterPro" id="IPR036388">
    <property type="entry name" value="WH-like_DNA-bd_sf"/>
</dbReference>
<name>A0A8J1UDE2_OWEFU</name>
<dbReference type="Gene3D" id="1.10.10.10">
    <property type="entry name" value="Winged helix-like DNA-binding domain superfamily/Winged helix DNA-binding domain"/>
    <property type="match status" value="1"/>
</dbReference>